<keyword evidence="5" id="KW-1185">Reference proteome</keyword>
<accession>A0A9Q9IMC8</accession>
<evidence type="ECO:0000256" key="2">
    <source>
        <dbReference type="ARBA" id="ARBA00022525"/>
    </source>
</evidence>
<dbReference type="GO" id="GO:0005576">
    <property type="term" value="C:extracellular region"/>
    <property type="evidence" value="ECO:0007669"/>
    <property type="project" value="UniProtKB-SubCell"/>
</dbReference>
<dbReference type="PANTHER" id="PTHR38340:SF1">
    <property type="entry name" value="S-LAYER PROTEIN"/>
    <property type="match status" value="1"/>
</dbReference>
<gene>
    <name evidence="4" type="ORF">Daura_20320</name>
</gene>
<dbReference type="PANTHER" id="PTHR38340">
    <property type="entry name" value="S-LAYER PROTEIN"/>
    <property type="match status" value="1"/>
</dbReference>
<evidence type="ECO:0000256" key="1">
    <source>
        <dbReference type="ARBA" id="ARBA00004613"/>
    </source>
</evidence>
<organism evidence="4 5">
    <name type="scientific">Dactylosporangium aurantiacum</name>
    <dbReference type="NCBI Taxonomy" id="35754"/>
    <lineage>
        <taxon>Bacteria</taxon>
        <taxon>Bacillati</taxon>
        <taxon>Actinomycetota</taxon>
        <taxon>Actinomycetes</taxon>
        <taxon>Micromonosporales</taxon>
        <taxon>Micromonosporaceae</taxon>
        <taxon>Dactylosporangium</taxon>
    </lineage>
</organism>
<dbReference type="Gene3D" id="2.150.10.10">
    <property type="entry name" value="Serralysin-like metalloprotease, C-terminal"/>
    <property type="match status" value="2"/>
</dbReference>
<dbReference type="PRINTS" id="PR00313">
    <property type="entry name" value="CABNDNGRPT"/>
</dbReference>
<keyword evidence="2" id="KW-0964">Secreted</keyword>
<dbReference type="InterPro" id="IPR011049">
    <property type="entry name" value="Serralysin-like_metalloprot_C"/>
</dbReference>
<feature type="chain" id="PRO_5040352198" evidence="3">
    <location>
        <begin position="26"/>
        <end position="315"/>
    </location>
</feature>
<proteinExistence type="predicted"/>
<dbReference type="Proteomes" id="UP001058003">
    <property type="component" value="Chromosome"/>
</dbReference>
<dbReference type="InterPro" id="IPR050557">
    <property type="entry name" value="RTX_toxin/Mannuronan_C5-epim"/>
</dbReference>
<evidence type="ECO:0000313" key="5">
    <source>
        <dbReference type="Proteomes" id="UP001058003"/>
    </source>
</evidence>
<evidence type="ECO:0000256" key="3">
    <source>
        <dbReference type="SAM" id="SignalP"/>
    </source>
</evidence>
<dbReference type="RefSeq" id="WP_052387341.1">
    <property type="nucleotide sequence ID" value="NZ_CP073767.1"/>
</dbReference>
<dbReference type="KEGG" id="daur:Daura_20320"/>
<keyword evidence="3" id="KW-0732">Signal</keyword>
<reference evidence="4" key="1">
    <citation type="submission" date="2021-04" db="EMBL/GenBank/DDBJ databases">
        <title>Dactylosporangium aurantiacum NRRL B-8018 full assembly.</title>
        <authorList>
            <person name="Hartkoorn R.C."/>
            <person name="Beaudoing E."/>
            <person name="Hot D."/>
        </authorList>
    </citation>
    <scope>NUCLEOTIDE SEQUENCE</scope>
    <source>
        <strain evidence="4">NRRL B-8018</strain>
    </source>
</reference>
<dbReference type="Pfam" id="PF00353">
    <property type="entry name" value="HemolysinCabind"/>
    <property type="match status" value="3"/>
</dbReference>
<sequence length="315" mass="32163">MLAAIAVATLTTTAAVLAAPAPAMAAAVQVQGSIRDENGELVPDSPVNISIVGGDGYQVFTDSQGRFSFVAQTGSEVDVLVNAFEGSYNYEQMDRFTVRQNTTAHYIRGFRVSLPPTLIGTDGDDNLTGTAGRDVILGLGGNDTITGLDAADVIIAGAGNDDVQGSGGDDRISGGAGDDILNGNGGQDLIRGWDGADLIDGDAGHDDLGDDDNGQDTNTVIGGPGDDTIFVGYPALPGSQSILQILRGGDGNDRFFVPPQARVNAGPGDDVLNVTYKAGGPSRINCGDGIDAAYPNNTGVPDSVFVDCETVQVVA</sequence>
<feature type="signal peptide" evidence="3">
    <location>
        <begin position="1"/>
        <end position="25"/>
    </location>
</feature>
<comment type="subcellular location">
    <subcellularLocation>
        <location evidence="1">Secreted</location>
    </subcellularLocation>
</comment>
<dbReference type="InterPro" id="IPR001343">
    <property type="entry name" value="Hemolysn_Ca-bd"/>
</dbReference>
<dbReference type="OrthoDB" id="3919754at2"/>
<protein>
    <submittedName>
        <fullName evidence="4">Calcium-binding protein</fullName>
    </submittedName>
</protein>
<dbReference type="AlphaFoldDB" id="A0A9Q9IMC8"/>
<evidence type="ECO:0000313" key="4">
    <source>
        <dbReference type="EMBL" id="UWZ58311.1"/>
    </source>
</evidence>
<dbReference type="GO" id="GO:0005509">
    <property type="term" value="F:calcium ion binding"/>
    <property type="evidence" value="ECO:0007669"/>
    <property type="project" value="InterPro"/>
</dbReference>
<name>A0A9Q9IMC8_9ACTN</name>
<dbReference type="EMBL" id="CP073767">
    <property type="protein sequence ID" value="UWZ58311.1"/>
    <property type="molecule type" value="Genomic_DNA"/>
</dbReference>
<dbReference type="SUPFAM" id="SSF51120">
    <property type="entry name" value="beta-Roll"/>
    <property type="match status" value="2"/>
</dbReference>